<dbReference type="Proteomes" id="UP001497522">
    <property type="component" value="Chromosome 11"/>
</dbReference>
<dbReference type="InterPro" id="IPR039607">
    <property type="entry name" value="VQ_8/17/18/20/21/25"/>
</dbReference>
<proteinExistence type="predicted"/>
<keyword evidence="4" id="KW-1185">Reference proteome</keyword>
<dbReference type="Pfam" id="PF05678">
    <property type="entry name" value="VQ"/>
    <property type="match status" value="1"/>
</dbReference>
<dbReference type="PANTHER" id="PTHR33143">
    <property type="entry name" value="F16F4.1 PROTEIN-RELATED"/>
    <property type="match status" value="1"/>
</dbReference>
<dbReference type="EMBL" id="OZ023712">
    <property type="protein sequence ID" value="CAK9860362.1"/>
    <property type="molecule type" value="Genomic_DNA"/>
</dbReference>
<protein>
    <recommendedName>
        <fullName evidence="2">VQ domain-containing protein</fullName>
    </recommendedName>
</protein>
<feature type="region of interest" description="Disordered" evidence="1">
    <location>
        <begin position="215"/>
        <end position="235"/>
    </location>
</feature>
<dbReference type="InterPro" id="IPR008889">
    <property type="entry name" value="VQ"/>
</dbReference>
<evidence type="ECO:0000256" key="1">
    <source>
        <dbReference type="SAM" id="MobiDB-lite"/>
    </source>
</evidence>
<name>A0ABP1ACU5_9BRYO</name>
<feature type="domain" description="VQ" evidence="2">
    <location>
        <begin position="121"/>
        <end position="147"/>
    </location>
</feature>
<evidence type="ECO:0000259" key="2">
    <source>
        <dbReference type="Pfam" id="PF05678"/>
    </source>
</evidence>
<gene>
    <name evidence="3" type="ORF">CSSPJE1EN2_LOCUS3357</name>
</gene>
<dbReference type="PANTHER" id="PTHR33143:SF6">
    <property type="entry name" value="OS08G0102900 PROTEIN"/>
    <property type="match status" value="1"/>
</dbReference>
<organism evidence="3 4">
    <name type="scientific">Sphagnum jensenii</name>
    <dbReference type="NCBI Taxonomy" id="128206"/>
    <lineage>
        <taxon>Eukaryota</taxon>
        <taxon>Viridiplantae</taxon>
        <taxon>Streptophyta</taxon>
        <taxon>Embryophyta</taxon>
        <taxon>Bryophyta</taxon>
        <taxon>Sphagnophytina</taxon>
        <taxon>Sphagnopsida</taxon>
        <taxon>Sphagnales</taxon>
        <taxon>Sphagnaceae</taxon>
        <taxon>Sphagnum</taxon>
    </lineage>
</organism>
<evidence type="ECO:0000313" key="3">
    <source>
        <dbReference type="EMBL" id="CAK9860362.1"/>
    </source>
</evidence>
<evidence type="ECO:0000313" key="4">
    <source>
        <dbReference type="Proteomes" id="UP001497522"/>
    </source>
</evidence>
<reference evidence="3" key="1">
    <citation type="submission" date="2024-03" db="EMBL/GenBank/DDBJ databases">
        <authorList>
            <consortium name="ELIXIR-Norway"/>
            <consortium name="Elixir Norway"/>
        </authorList>
    </citation>
    <scope>NUCLEOTIDE SEQUENCE</scope>
</reference>
<sequence>MCHTITKTERDQLMFSCSTKHLKDLGAAAAAAAAAAAVAQDTGSTGFAAAAGARRMAAAADAASEFSWALRKAAASGTQADRTSLRVLGEALKVSKVSHRIRKPSLPLPAIQLKPPVIIHTYSPKIIHTEPESFMSLVQKLTGSSDTRLRHLNADRGSSTASCKPLVLDPEDNDHDALRQLLLQQENETQDAVDVQSTTRQQLQELQSELRQAAATGRSDCFSSPSSSSEADEYSRFASSTGGVVTAKKNMKLQYDDTSRSTSPKSPLPSCSYGSAAGQLQDLGQEFLNSSVFFSAGAFDQQAVPLTCGIKSEPADLLSPTFSFSDLTFLAAEVPGTFDAAARTSCCSTSSSTSRLMGSQRSQQLHEHQDQMMSFSGSAAFRGAASQALNPSYIDVSYPNFASTSGNYLSPGLSCTAGDCMMIHLPALTPSCNAAMWSPSFLDCLNTTTTTSSCCISPAALTPLPFITHSASSSYSPAAGTPSTNNNIVSLRDIQAMNDVELLRGF</sequence>
<accession>A0ABP1ACU5</accession>